<protein>
    <submittedName>
        <fullName evidence="5">ISY1-like protein</fullName>
    </submittedName>
</protein>
<dbReference type="GO" id="GO:0000350">
    <property type="term" value="P:generation of catalytic spliceosome for second transesterification step"/>
    <property type="evidence" value="ECO:0007669"/>
    <property type="project" value="InterPro"/>
</dbReference>
<feature type="compositionally biased region" description="Basic and acidic residues" evidence="4">
    <location>
        <begin position="216"/>
        <end position="232"/>
    </location>
</feature>
<comment type="similarity">
    <text evidence="2">Belongs to the ISY1 family.</text>
</comment>
<dbReference type="SUPFAM" id="SSF140102">
    <property type="entry name" value="ISY1 domain-like"/>
    <property type="match status" value="1"/>
</dbReference>
<dbReference type="KEGG" id="dfa:DFA_02893"/>
<dbReference type="Pfam" id="PF06246">
    <property type="entry name" value="Isy1"/>
    <property type="match status" value="1"/>
</dbReference>
<dbReference type="GO" id="GO:0005634">
    <property type="term" value="C:nucleus"/>
    <property type="evidence" value="ECO:0007669"/>
    <property type="project" value="UniProtKB-SubCell"/>
</dbReference>
<name>F4PIS0_CACFS</name>
<feature type="region of interest" description="Disordered" evidence="4">
    <location>
        <begin position="194"/>
        <end position="232"/>
    </location>
</feature>
<gene>
    <name evidence="5" type="primary">isy1</name>
    <name evidence="5" type="ORF">DFA_02893</name>
</gene>
<organism evidence="5 6">
    <name type="scientific">Cavenderia fasciculata</name>
    <name type="common">Slime mold</name>
    <name type="synonym">Dictyostelium fasciculatum</name>
    <dbReference type="NCBI Taxonomy" id="261658"/>
    <lineage>
        <taxon>Eukaryota</taxon>
        <taxon>Amoebozoa</taxon>
        <taxon>Evosea</taxon>
        <taxon>Eumycetozoa</taxon>
        <taxon>Dictyostelia</taxon>
        <taxon>Acytosteliales</taxon>
        <taxon>Cavenderiaceae</taxon>
        <taxon>Cavenderia</taxon>
    </lineage>
</organism>
<evidence type="ECO:0000256" key="1">
    <source>
        <dbReference type="ARBA" id="ARBA00004123"/>
    </source>
</evidence>
<keyword evidence="6" id="KW-1185">Reference proteome</keyword>
<dbReference type="RefSeq" id="XP_004362500.1">
    <property type="nucleotide sequence ID" value="XM_004362443.1"/>
</dbReference>
<evidence type="ECO:0000313" key="6">
    <source>
        <dbReference type="Proteomes" id="UP000007797"/>
    </source>
</evidence>
<evidence type="ECO:0000256" key="3">
    <source>
        <dbReference type="ARBA" id="ARBA00023242"/>
    </source>
</evidence>
<feature type="compositionally biased region" description="Basic and acidic residues" evidence="4">
    <location>
        <begin position="194"/>
        <end position="204"/>
    </location>
</feature>
<dbReference type="EMBL" id="GL883006">
    <property type="protein sequence ID" value="EGG24649.1"/>
    <property type="molecule type" value="Genomic_DNA"/>
</dbReference>
<dbReference type="STRING" id="1054147.F4PIS0"/>
<reference evidence="6" key="1">
    <citation type="journal article" date="2011" name="Genome Res.">
        <title>Phylogeny-wide analysis of social amoeba genomes highlights ancient origins for complex intercellular communication.</title>
        <authorList>
            <person name="Heidel A.J."/>
            <person name="Lawal H.M."/>
            <person name="Felder M."/>
            <person name="Schilde C."/>
            <person name="Helps N.R."/>
            <person name="Tunggal B."/>
            <person name="Rivero F."/>
            <person name="John U."/>
            <person name="Schleicher M."/>
            <person name="Eichinger L."/>
            <person name="Platzer M."/>
            <person name="Noegel A.A."/>
            <person name="Schaap P."/>
            <person name="Gloeckner G."/>
        </authorList>
    </citation>
    <scope>NUCLEOTIDE SEQUENCE [LARGE SCALE GENOMIC DNA]</scope>
    <source>
        <strain evidence="6">SH3</strain>
    </source>
</reference>
<keyword evidence="3" id="KW-0539">Nucleus</keyword>
<evidence type="ECO:0000256" key="4">
    <source>
        <dbReference type="SAM" id="MobiDB-lite"/>
    </source>
</evidence>
<dbReference type="GeneID" id="14877079"/>
<dbReference type="Gene3D" id="1.10.287.660">
    <property type="entry name" value="Helix hairpin bin"/>
    <property type="match status" value="1"/>
</dbReference>
<dbReference type="InterPro" id="IPR029012">
    <property type="entry name" value="Helix_hairpin_bin_sf"/>
</dbReference>
<dbReference type="InterPro" id="IPR009360">
    <property type="entry name" value="Isy1"/>
</dbReference>
<comment type="subcellular location">
    <subcellularLocation>
        <location evidence="1">Nucleus</location>
    </subcellularLocation>
</comment>
<feature type="compositionally biased region" description="Polar residues" evidence="4">
    <location>
        <begin position="206"/>
        <end position="215"/>
    </location>
</feature>
<dbReference type="Proteomes" id="UP000007797">
    <property type="component" value="Unassembled WGS sequence"/>
</dbReference>
<proteinExistence type="inferred from homology"/>
<evidence type="ECO:0000256" key="2">
    <source>
        <dbReference type="ARBA" id="ARBA00007002"/>
    </source>
</evidence>
<sequence length="232" mass="27355">MARNEEKAQSMLNRFLRMKDDEDKVQKKRPYLSSLCDNLREAEQWRLQIVREISKKITDIQNETLGEYKTRDLNDEINKLVREKHHWERRIIELGGPNYIATAPRLVDANGREPLGSGHYKYYGEAKNLPGVKELLEKPHLPDSASKKSKYDLNKCVDADYYGYRDEEDGVLVEMEADVEKKLIEEAVEQWKQEQKEKYQDRSSLKLANQQLEQEQSNKPKSAKETYLDKYK</sequence>
<dbReference type="AlphaFoldDB" id="F4PIS0"/>
<accession>F4PIS0</accession>
<dbReference type="PANTHER" id="PTHR13021">
    <property type="entry name" value="PRE-MRNA-SPLICING FACTOR ISY1"/>
    <property type="match status" value="1"/>
</dbReference>
<dbReference type="FunFam" id="1.10.287.660:FF:000001">
    <property type="entry name" value="pre-mRNA-splicing factor ISY1 homolog"/>
    <property type="match status" value="1"/>
</dbReference>
<dbReference type="OMA" id="YHWERRI"/>
<evidence type="ECO:0000313" key="5">
    <source>
        <dbReference type="EMBL" id="EGG24649.1"/>
    </source>
</evidence>
<dbReference type="InterPro" id="IPR037200">
    <property type="entry name" value="Isy1_sf"/>
</dbReference>
<dbReference type="OrthoDB" id="1739576at2759"/>